<dbReference type="AlphaFoldDB" id="A0A396H7H4"/>
<gene>
    <name evidence="1" type="ORF">MtrunA17_Chr7g0264241</name>
</gene>
<name>A0A396H7H4_MEDTR</name>
<sequence>MISASNRGTYSYPNDLTHATKKIKEKMLERTRGCGCQSGPSSSGKDKLDALGRLLTRIKA</sequence>
<reference evidence="2" key="1">
    <citation type="journal article" date="2018" name="Nat. Plants">
        <title>Whole-genome landscape of Medicago truncatula symbiotic genes.</title>
        <authorList>
            <person name="Pecrix Y."/>
            <person name="Staton S.E."/>
            <person name="Sallet E."/>
            <person name="Lelandais-Briere C."/>
            <person name="Moreau S."/>
            <person name="Carrere S."/>
            <person name="Blein T."/>
            <person name="Jardinaud M.F."/>
            <person name="Latrasse D."/>
            <person name="Zouine M."/>
            <person name="Zahm M."/>
            <person name="Kreplak J."/>
            <person name="Mayjonade B."/>
            <person name="Satge C."/>
            <person name="Perez M."/>
            <person name="Cauet S."/>
            <person name="Marande W."/>
            <person name="Chantry-Darmon C."/>
            <person name="Lopez-Roques C."/>
            <person name="Bouchez O."/>
            <person name="Berard A."/>
            <person name="Debelle F."/>
            <person name="Munos S."/>
            <person name="Bendahmane A."/>
            <person name="Berges H."/>
            <person name="Niebel A."/>
            <person name="Buitink J."/>
            <person name="Frugier F."/>
            <person name="Benhamed M."/>
            <person name="Crespi M."/>
            <person name="Gouzy J."/>
            <person name="Gamas P."/>
        </authorList>
    </citation>
    <scope>NUCLEOTIDE SEQUENCE [LARGE SCALE GENOMIC DNA]</scope>
    <source>
        <strain evidence="2">cv. Jemalong A17</strain>
    </source>
</reference>
<accession>A0A396H7H4</accession>
<comment type="caution">
    <text evidence="1">The sequence shown here is derived from an EMBL/GenBank/DDBJ whole genome shotgun (WGS) entry which is preliminary data.</text>
</comment>
<dbReference type="Gramene" id="rna43201">
    <property type="protein sequence ID" value="RHN48481.1"/>
    <property type="gene ID" value="gene43201"/>
</dbReference>
<organism evidence="1 2">
    <name type="scientific">Medicago truncatula</name>
    <name type="common">Barrel medic</name>
    <name type="synonym">Medicago tribuloides</name>
    <dbReference type="NCBI Taxonomy" id="3880"/>
    <lineage>
        <taxon>Eukaryota</taxon>
        <taxon>Viridiplantae</taxon>
        <taxon>Streptophyta</taxon>
        <taxon>Embryophyta</taxon>
        <taxon>Tracheophyta</taxon>
        <taxon>Spermatophyta</taxon>
        <taxon>Magnoliopsida</taxon>
        <taxon>eudicotyledons</taxon>
        <taxon>Gunneridae</taxon>
        <taxon>Pentapetalae</taxon>
        <taxon>rosids</taxon>
        <taxon>fabids</taxon>
        <taxon>Fabales</taxon>
        <taxon>Fabaceae</taxon>
        <taxon>Papilionoideae</taxon>
        <taxon>50 kb inversion clade</taxon>
        <taxon>NPAAA clade</taxon>
        <taxon>Hologalegina</taxon>
        <taxon>IRL clade</taxon>
        <taxon>Trifolieae</taxon>
        <taxon>Medicago</taxon>
    </lineage>
</organism>
<proteinExistence type="predicted"/>
<dbReference type="EMBL" id="PSQE01000007">
    <property type="protein sequence ID" value="RHN48481.1"/>
    <property type="molecule type" value="Genomic_DNA"/>
</dbReference>
<evidence type="ECO:0000313" key="2">
    <source>
        <dbReference type="Proteomes" id="UP000265566"/>
    </source>
</evidence>
<protein>
    <submittedName>
        <fullName evidence="1">Uncharacterized protein</fullName>
    </submittedName>
</protein>
<evidence type="ECO:0000313" key="1">
    <source>
        <dbReference type="EMBL" id="RHN48481.1"/>
    </source>
</evidence>
<dbReference type="Proteomes" id="UP000265566">
    <property type="component" value="Chromosome 7"/>
</dbReference>